<evidence type="ECO:0000313" key="4">
    <source>
        <dbReference type="Proteomes" id="UP000717996"/>
    </source>
</evidence>
<dbReference type="OrthoDB" id="2237796at2759"/>
<protein>
    <submittedName>
        <fullName evidence="3">Uncharacterized protein</fullName>
    </submittedName>
</protein>
<keyword evidence="1" id="KW-0175">Coiled coil</keyword>
<feature type="compositionally biased region" description="Basic and acidic residues" evidence="2">
    <location>
        <begin position="296"/>
        <end position="307"/>
    </location>
</feature>
<evidence type="ECO:0000256" key="1">
    <source>
        <dbReference type="SAM" id="Coils"/>
    </source>
</evidence>
<reference evidence="3" key="1">
    <citation type="journal article" date="2020" name="Microb. Genom.">
        <title>Genetic diversity of clinical and environmental Mucorales isolates obtained from an investigation of mucormycosis cases among solid organ transplant recipients.</title>
        <authorList>
            <person name="Nguyen M.H."/>
            <person name="Kaul D."/>
            <person name="Muto C."/>
            <person name="Cheng S.J."/>
            <person name="Richter R.A."/>
            <person name="Bruno V.M."/>
            <person name="Liu G."/>
            <person name="Beyhan S."/>
            <person name="Sundermann A.J."/>
            <person name="Mounaud S."/>
            <person name="Pasculle A.W."/>
            <person name="Nierman W.C."/>
            <person name="Driscoll E."/>
            <person name="Cumbie R."/>
            <person name="Clancy C.J."/>
            <person name="Dupont C.L."/>
        </authorList>
    </citation>
    <scope>NUCLEOTIDE SEQUENCE</scope>
    <source>
        <strain evidence="3">GL16</strain>
    </source>
</reference>
<name>A0A9P6XXY2_RHIOR</name>
<gene>
    <name evidence="3" type="ORF">G6F51_011872</name>
</gene>
<dbReference type="Proteomes" id="UP000717996">
    <property type="component" value="Unassembled WGS sequence"/>
</dbReference>
<evidence type="ECO:0000313" key="3">
    <source>
        <dbReference type="EMBL" id="KAG1534827.1"/>
    </source>
</evidence>
<proteinExistence type="predicted"/>
<feature type="coiled-coil region" evidence="1">
    <location>
        <begin position="61"/>
        <end position="88"/>
    </location>
</feature>
<evidence type="ECO:0000256" key="2">
    <source>
        <dbReference type="SAM" id="MobiDB-lite"/>
    </source>
</evidence>
<organism evidence="3 4">
    <name type="scientific">Rhizopus oryzae</name>
    <name type="common">Mucormycosis agent</name>
    <name type="synonym">Rhizopus arrhizus var. delemar</name>
    <dbReference type="NCBI Taxonomy" id="64495"/>
    <lineage>
        <taxon>Eukaryota</taxon>
        <taxon>Fungi</taxon>
        <taxon>Fungi incertae sedis</taxon>
        <taxon>Mucoromycota</taxon>
        <taxon>Mucoromycotina</taxon>
        <taxon>Mucoromycetes</taxon>
        <taxon>Mucorales</taxon>
        <taxon>Mucorineae</taxon>
        <taxon>Rhizopodaceae</taxon>
        <taxon>Rhizopus</taxon>
    </lineage>
</organism>
<feature type="region of interest" description="Disordered" evidence="2">
    <location>
        <begin position="273"/>
        <end position="307"/>
    </location>
</feature>
<comment type="caution">
    <text evidence="3">The sequence shown here is derived from an EMBL/GenBank/DDBJ whole genome shotgun (WGS) entry which is preliminary data.</text>
</comment>
<dbReference type="EMBL" id="JAANIT010003070">
    <property type="protein sequence ID" value="KAG1534827.1"/>
    <property type="molecule type" value="Genomic_DNA"/>
</dbReference>
<sequence>MSKSMPSEAVQYAIDSVIRSPSVDVYSYLHQAMLVIGSEEDGKEIKKSKVTKEKETIPKVQQEIAEEVEDKEEKMVKAKEDVVEEIKETVSPVLPAAANQGKRIDLKEAVDYGIQSVVDSKCIDLYEYFKHSSLIAADQKTVHSAVEDIKEHAQLLTGAISKKNTKEAKEEAMKISESVKVAATTAASAGMASVMPSKEMAEKREEERSGLENFTESVRSTMSHTVTQAQHVAADVQRQLPVIQGQVKESVHHYIEKATPATQKVMQSVSDIQNKLNLKKSEEGMDSTGKVHPQSKPKDKKEGCILM</sequence>
<accession>A0A9P6XXY2</accession>
<dbReference type="AlphaFoldDB" id="A0A9P6XXY2"/>